<dbReference type="InterPro" id="IPR023213">
    <property type="entry name" value="CAT-like_dom_sf"/>
</dbReference>
<dbReference type="SUPFAM" id="SSF52777">
    <property type="entry name" value="CoA-dependent acyltransferases"/>
    <property type="match status" value="4"/>
</dbReference>
<evidence type="ECO:0000313" key="6">
    <source>
        <dbReference type="WBParaSite" id="PDA_v2.g8777.t1"/>
    </source>
</evidence>
<dbReference type="InterPro" id="IPR020845">
    <property type="entry name" value="AMP-binding_CS"/>
</dbReference>
<dbReference type="Pfam" id="PF00501">
    <property type="entry name" value="AMP-binding"/>
    <property type="match status" value="1"/>
</dbReference>
<dbReference type="GO" id="GO:0043041">
    <property type="term" value="P:amino acid activation for nonribosomal peptide biosynthetic process"/>
    <property type="evidence" value="ECO:0007669"/>
    <property type="project" value="TreeGrafter"/>
</dbReference>
<evidence type="ECO:0000259" key="4">
    <source>
        <dbReference type="PROSITE" id="PS50075"/>
    </source>
</evidence>
<dbReference type="Pfam" id="PF00668">
    <property type="entry name" value="Condensation"/>
    <property type="match status" value="3"/>
</dbReference>
<evidence type="ECO:0000256" key="2">
    <source>
        <dbReference type="ARBA" id="ARBA00022553"/>
    </source>
</evidence>
<feature type="domain" description="Carrier" evidence="4">
    <location>
        <begin position="1309"/>
        <end position="1383"/>
    </location>
</feature>
<evidence type="ECO:0000256" key="1">
    <source>
        <dbReference type="ARBA" id="ARBA00022450"/>
    </source>
</evidence>
<dbReference type="GO" id="GO:0005737">
    <property type="term" value="C:cytoplasm"/>
    <property type="evidence" value="ECO:0007669"/>
    <property type="project" value="TreeGrafter"/>
</dbReference>
<dbReference type="Pfam" id="PF00550">
    <property type="entry name" value="PP-binding"/>
    <property type="match status" value="3"/>
</dbReference>
<feature type="domain" description="Carrier" evidence="4">
    <location>
        <begin position="1820"/>
        <end position="1894"/>
    </location>
</feature>
<dbReference type="PROSITE" id="PS50075">
    <property type="entry name" value="CARRIER"/>
    <property type="match status" value="3"/>
</dbReference>
<feature type="domain" description="Carrier" evidence="4">
    <location>
        <begin position="295"/>
        <end position="370"/>
    </location>
</feature>
<dbReference type="GO" id="GO:0044550">
    <property type="term" value="P:secondary metabolite biosynthetic process"/>
    <property type="evidence" value="ECO:0007669"/>
    <property type="project" value="TreeGrafter"/>
</dbReference>
<feature type="transmembrane region" description="Helical" evidence="3">
    <location>
        <begin position="1909"/>
        <end position="1928"/>
    </location>
</feature>
<dbReference type="Gene3D" id="3.30.559.30">
    <property type="entry name" value="Nonribosomal peptide synthetase, condensation domain"/>
    <property type="match status" value="3"/>
</dbReference>
<dbReference type="Gene3D" id="3.30.300.30">
    <property type="match status" value="1"/>
</dbReference>
<dbReference type="InterPro" id="IPR001242">
    <property type="entry name" value="Condensation_dom"/>
</dbReference>
<dbReference type="Gene3D" id="3.40.50.1820">
    <property type="entry name" value="alpha/beta hydrolase"/>
    <property type="match status" value="1"/>
</dbReference>
<dbReference type="PANTHER" id="PTHR45527">
    <property type="entry name" value="NONRIBOSOMAL PEPTIDE SYNTHETASE"/>
    <property type="match status" value="1"/>
</dbReference>
<dbReference type="WBParaSite" id="PDA_v2.g8777.t1">
    <property type="protein sequence ID" value="PDA_v2.g8777.t1"/>
    <property type="gene ID" value="PDA_v2.g8777"/>
</dbReference>
<dbReference type="Proteomes" id="UP000887578">
    <property type="component" value="Unplaced"/>
</dbReference>
<keyword evidence="1" id="KW-0596">Phosphopantetheine</keyword>
<dbReference type="PROSITE" id="PS00012">
    <property type="entry name" value="PHOSPHOPANTETHEINE"/>
    <property type="match status" value="1"/>
</dbReference>
<dbReference type="InterPro" id="IPR006162">
    <property type="entry name" value="Ppantetheine_attach_site"/>
</dbReference>
<dbReference type="SUPFAM" id="SSF47336">
    <property type="entry name" value="ACP-like"/>
    <property type="match status" value="3"/>
</dbReference>
<sequence length="2130" mass="246479">MEINLHHIVIDGYSLNILINDIESFLNSSTSVIIPDFKYFDFIENQKSYNFSNDLKFFQQKLDKIKDFSFPTEYPRSECTSFKAGHYRSILQINGFDEFLNKFQISETHFVLAIFAIHQFSNLLSSEISNFSIGLSFANRATTFLSTVGYFVNAHAISILRPSTTGFFQDFVIQIKETVLEILSHSSTPFELVVRQLKPKREKNKSPIFQQMIIFEDLRNPKLSENIEIIELDSIEAKLDQTWRIKRIENEKFEIHVEFIQDLFKEETIAKSVESFKVLTRKILQSKIVKISDFFENEIPKIIIEKFWKEILEIDKIEENSNFFEEGGHSLLAARLTSMINSKLGIKASLNLLFEHQTLKEYTVAIEKLISKCESEKISFQEKHDEIQSATQKFPVNRLQIPLLELLQKATEAGNFLLLEAYVNTIFIQCPKGIQLERIKNVLEQLIERHTVLRTKFSYKKIVGSTKLEYYQEINNLEYCKKFIFPSTKFSTMNIFHDPVFRASINEKDILKLEISHLVSDGHSMNILAKDLFSVFTNKHLPALTVNYQNFNQIFIGSSKNEQNEFWSKLFQNKNYSKMETDFIEKDFDYSSDSVFKTFTNENSALAKSVKIHQCSPITLLIYSFAFRFREKLQDFSAALKIAFCKDMRPSEEYYNCIGFFINTLIIPIEATDKIADIEQKVNTAQTYSWITVNELRNLITKDENESIFDVMLVLDNSPTTIFPAEKLNGFRIIETKQTATKFDLTIFVQINGKDLNVKAEYRKNLWKNETIETLLNAWEFDGFEEKVLKISKALPELNLSTENVISVDFDRRDITEILMEKFEKYGRNIALKTEDSELSYKELQKELIQISENIKLEFFKASGCLFGPDTIIPVISKNSIEQWLICLGVIFAGGAYLPIDAKTPEKRILKILEQLEPTLIISDKNIFGFKTVTLDKIKDAATETTSTFTVPANPHNLAYIIFTSGTTGIPKGVCINRLGLSNLISDAQKFFSIDSTSVIYQFTNFCFDNSILEIFAALGSGATCFISNGFFTSDKFCKQISDYNITHAMLFPGLVEIFDDEELAQLKKLKFWICGAEKLSHNLFKKAMSLGINVIQNYGPTETTAYCLRKKLKENDDPQNLGKSIQNAVVNIRRPDGWEAMDGSKFELFIASVGLTRGYLGRKWKDQPFVTFGDGLIYYPSGDICQRLPSGDIKFIGRKDNQIKIRGFRIELDEIESYLLQYPTINSAKVLLNQKMEDIIAFYSSPMKIETQKLKEFLKQKLPYYMIPRFFIYLEAFPLTPNSKIDTKKLLLEYESKTKKATSDGTETSMEEKIKQIWQKILKLNSSDFDLNDSFFYFGGNSLTAQKLISEIKKDLKIKIKMEEFYRNPTINSILAMTQISKKDIVTISEQPLIMDKVPLSYQQEQMLYLEQIDPESSYNLAFIQEFDKTLDIQKLKSAFYKLLEENSEFRTIFKESDDDLEIFQEIFPMDKCFNEVNVETYNNTEDEKFELKQFKQKKFDLFKEIPLRVKILETSNSYIILLIIHHAFSDATTTTLMEKEMSRLYRGETKSLNLTRMSYQEYSIQQKSEEYKEKIEALTFEYLKNYGNFYKLLPAKFDSIFKTDGFIQQCKAFKFKLFLSKSKFTPFTLITIAIAKTFLPLFPEDSFLLLGCPFANRTMQTLETFGNFLNNLLLPLTSKYLSESFEKLQIQLLELSKYGKIPFQHLCKSLRQKIQSSTDIQIYLNCRYDLENESELNFEIKQIKENSLNEIFEKVINYPIEIDLDELQSTTKTRSKNYEITLRISKTFFEANEEMVYQIYKSFENEAKSLFHGKRKMSKANEKMLNIFNKFLKANLKETDLEKSFFDLGGDSILAMKLRRAIFKETGIEIDLKALMTAKSLVEIINPEASKNDGIIEFYKNGKIKHGALIIFFYPIVGGCLIYSSLIKKLKQKNSNIQCIVGFHPPSKFPKSMEELALFHKSQLFKTYNLTKFSKIILIGASFGAALGYQFCQELSQSFLQLTSLISIDGTLETSQNSLPSFEEHKKQIFNVISKFSTDIEVDSFNVDDEIHSSWKLLQIAANYTPPKTIFMPIKCLVMYASGSEHLKNIWKNYIRKTTVIKIKGSHETMLSSENSKEIAEIIFSNIS</sequence>
<protein>
    <submittedName>
        <fullName evidence="6">Carrier domain-containing protein</fullName>
    </submittedName>
</protein>
<organism evidence="5 6">
    <name type="scientific">Panagrolaimus davidi</name>
    <dbReference type="NCBI Taxonomy" id="227884"/>
    <lineage>
        <taxon>Eukaryota</taxon>
        <taxon>Metazoa</taxon>
        <taxon>Ecdysozoa</taxon>
        <taxon>Nematoda</taxon>
        <taxon>Chromadorea</taxon>
        <taxon>Rhabditida</taxon>
        <taxon>Tylenchina</taxon>
        <taxon>Panagrolaimomorpha</taxon>
        <taxon>Panagrolaimoidea</taxon>
        <taxon>Panagrolaimidae</taxon>
        <taxon>Panagrolaimus</taxon>
    </lineage>
</organism>
<dbReference type="InterPro" id="IPR029058">
    <property type="entry name" value="AB_hydrolase_fold"/>
</dbReference>
<reference evidence="6" key="1">
    <citation type="submission" date="2022-11" db="UniProtKB">
        <authorList>
            <consortium name="WormBaseParasite"/>
        </authorList>
    </citation>
    <scope>IDENTIFICATION</scope>
</reference>
<dbReference type="Gene3D" id="3.30.559.10">
    <property type="entry name" value="Chloramphenicol acetyltransferase-like domain"/>
    <property type="match status" value="2"/>
</dbReference>
<dbReference type="Gene3D" id="1.10.1200.10">
    <property type="entry name" value="ACP-like"/>
    <property type="match status" value="3"/>
</dbReference>
<dbReference type="InterPro" id="IPR036736">
    <property type="entry name" value="ACP-like_sf"/>
</dbReference>
<dbReference type="SUPFAM" id="SSF53474">
    <property type="entry name" value="alpha/beta-Hydrolases"/>
    <property type="match status" value="1"/>
</dbReference>
<dbReference type="PROSITE" id="PS00455">
    <property type="entry name" value="AMP_BINDING"/>
    <property type="match status" value="1"/>
</dbReference>
<dbReference type="InterPro" id="IPR009081">
    <property type="entry name" value="PP-bd_ACP"/>
</dbReference>
<keyword evidence="2" id="KW-0597">Phosphoprotein</keyword>
<dbReference type="Gene3D" id="3.40.50.12780">
    <property type="entry name" value="N-terminal domain of ligase-like"/>
    <property type="match status" value="1"/>
</dbReference>
<proteinExistence type="predicted"/>
<name>A0A914RAW8_9BILA</name>
<dbReference type="PANTHER" id="PTHR45527:SF1">
    <property type="entry name" value="FATTY ACID SYNTHASE"/>
    <property type="match status" value="1"/>
</dbReference>
<dbReference type="InterPro" id="IPR000873">
    <property type="entry name" value="AMP-dep_synth/lig_dom"/>
</dbReference>
<keyword evidence="5" id="KW-1185">Reference proteome</keyword>
<keyword evidence="3" id="KW-0472">Membrane</keyword>
<keyword evidence="3" id="KW-1133">Transmembrane helix</keyword>
<dbReference type="InterPro" id="IPR042099">
    <property type="entry name" value="ANL_N_sf"/>
</dbReference>
<dbReference type="SUPFAM" id="SSF56801">
    <property type="entry name" value="Acetyl-CoA synthetase-like"/>
    <property type="match status" value="1"/>
</dbReference>
<evidence type="ECO:0000313" key="5">
    <source>
        <dbReference type="Proteomes" id="UP000887578"/>
    </source>
</evidence>
<dbReference type="GO" id="GO:0003824">
    <property type="term" value="F:catalytic activity"/>
    <property type="evidence" value="ECO:0007669"/>
    <property type="project" value="InterPro"/>
</dbReference>
<accession>A0A914RAW8</accession>
<dbReference type="InterPro" id="IPR045851">
    <property type="entry name" value="AMP-bd_C_sf"/>
</dbReference>
<keyword evidence="3" id="KW-0812">Transmembrane</keyword>
<evidence type="ECO:0000256" key="3">
    <source>
        <dbReference type="SAM" id="Phobius"/>
    </source>
</evidence>
<dbReference type="GO" id="GO:0031177">
    <property type="term" value="F:phosphopantetheine binding"/>
    <property type="evidence" value="ECO:0007669"/>
    <property type="project" value="TreeGrafter"/>
</dbReference>